<evidence type="ECO:0000313" key="4">
    <source>
        <dbReference type="Proteomes" id="UP000002431"/>
    </source>
</evidence>
<dbReference type="Pfam" id="PF02384">
    <property type="entry name" value="N6_Mtase"/>
    <property type="match status" value="1"/>
</dbReference>
<keyword evidence="4" id="KW-1185">Reference proteome</keyword>
<dbReference type="PRINTS" id="PR00507">
    <property type="entry name" value="N12N6MTFRASE"/>
</dbReference>
<feature type="region of interest" description="Disordered" evidence="1">
    <location>
        <begin position="240"/>
        <end position="261"/>
    </location>
</feature>
<dbReference type="Gene3D" id="3.40.50.10810">
    <property type="entry name" value="Tandem AAA-ATPase domain"/>
    <property type="match status" value="2"/>
</dbReference>
<dbReference type="Gene3D" id="3.40.50.150">
    <property type="entry name" value="Vaccinia Virus protein VP39"/>
    <property type="match status" value="1"/>
</dbReference>
<dbReference type="SMART" id="SM00487">
    <property type="entry name" value="DEXDc"/>
    <property type="match status" value="1"/>
</dbReference>
<feature type="region of interest" description="Disordered" evidence="1">
    <location>
        <begin position="59"/>
        <end position="83"/>
    </location>
</feature>
<dbReference type="PANTHER" id="PTHR41313">
    <property type="entry name" value="ADENINE-SPECIFIC METHYLTRANSFERASE"/>
    <property type="match status" value="1"/>
</dbReference>
<geneLocation type="plasmid" evidence="3 4">
    <name>pDGEO02</name>
</geneLocation>
<name>A8ZRK7_DEIGD</name>
<reference evidence="3" key="1">
    <citation type="submission" date="2007-10" db="EMBL/GenBank/DDBJ databases">
        <title>Complete sequence of Plasmid2 pDGEO02 of Deinococcus geothermalis DSM 11300.</title>
        <authorList>
            <consortium name="US DOE Joint Genome Institute"/>
            <person name="Copeland A."/>
            <person name="Lucas S."/>
            <person name="Lapidus A."/>
            <person name="Barry K."/>
            <person name="Detter J.C."/>
            <person name="Glavina del Rio T."/>
            <person name="Hammon N."/>
            <person name="Israni S."/>
            <person name="Dalin E."/>
            <person name="Tice H."/>
            <person name="Pitluck S."/>
            <person name="Brettin T."/>
            <person name="Bruce D."/>
            <person name="Han C."/>
            <person name="Tapia R."/>
            <person name="Saunders E."/>
            <person name="Gilna P."/>
            <person name="Schmutz J."/>
            <person name="Larimer F."/>
            <person name="Land M."/>
            <person name="Hauser L."/>
            <person name="Kyrpides N."/>
            <person name="Kim E."/>
            <person name="Daly M.J."/>
            <person name="Fredrickson J.K."/>
            <person name="Makarova K.S."/>
            <person name="Gaidamakova E.K."/>
            <person name="Zhai M."/>
            <person name="Richardson P."/>
        </authorList>
    </citation>
    <scope>NUCLEOTIDE SEQUENCE [LARGE SCALE GENOMIC DNA]</scope>
    <source>
        <strain evidence="3">DSM 11300</strain>
        <plasmid evidence="3">pDGEO02</plasmid>
    </source>
</reference>
<sequence length="1328" mass="145562">MRLTDLLSGLLAKAARVSFGKHTGMDLFGGNDFEQRKEHLHQESRVDRRGRVTQRWVSNEKKGVGKKKGKPAPPALGLPTARGNMPALFAEPVAVPKKARPKRDKPAPEAPLFGFDFGAPAAASSPVTVRTKAGDLNIRRDEQGRLTVEGLSSDSHLTRREDGDWHLHVGPGAQPIHLRDDGQGALSVVQPEAAPAPAPLTPQGTTQTLHAAIHAAQADPTPEHEQALRAAIKNSRLATDGADENTSHVAAPAGDTPAPAGQRYLVGLPDGVKDGQRKRWNEAAEQLVLELQAHPRPTTLEERQLLARYSGNGGIGASLNEYYTPPELGEAMWQVMRKLGSGTGAGLEPSSGPGVLAQFAGEDARMDLVELSPISAGIANALFGHRHDVHSMSFEAFHQRHPEQRYDFLTGNPPFGPRDENAYLDDGYQDVQECSRYFTLRALDHLKEGGVATLVLPAGLARNQNDAEWRARVLARAEVVAIHGLPTDTFSRAGTDTATTDVWVLRARPEAIRPILDEAGEVGLKAAGAYDEDFIAGRWHVAHPDQMHGTVTRRPGPRGAPVYARDGDLSPEVLARLVQATPKRPPTPHPSAEELVERLKGNPRAIAGWLKKQRGKEGETRLTATGQLQLCMNGRWHNVGEDTPAALKAASQLSDLIGLHATVLSHGNYAEANALRESVERLLTEFRQRYGNPHENAELLRVAKDSPAINNLLAAFQPDGQLAPVYREDTRPQQIAVDPADPASVLAHLRRSGQKATLEAYRGVTGHATPDEAADHLIAHGYAFHPERGTWSAPGEFYSGDSNDVADLIARGLSASQPEWARRALEAQREELRRRVPTVPLSEFEVTPRDSWVPKIALIRYLGSHTSGPLSALIPSELESWLTPKPGGTYEVYAPHYDKRKAKGMNFLKRYLTGVGARSDEAGEYADLDEGFRDWLAAQPDMREAVEEAYAARGTWLEPTWNTDPVDAQIAGWRGKAEGGVTLHTYQNEAIHRSLAQGGGIIALDVGLGKTPTAIAQCYYARQQGLARKPVAAVPKSVIGQWRQKALQVKPDARVLVVGAAPRLDRDGNVQRDEQGREVWDDVTGAAALDRQLSQMKTGDYDLVLMTHTTLGRIQYDPMQQLQLIQDEFYSQTEDTYGKPSGMSAKLYQQYAGLKAQAMLESGEVSLADLEAAQARLKELDLELKERYNSKRNLSQSEKKDKAKKKEERQRLLFLATASRALAKEDAHPLKTQWDELGIDHLIIDEAHEFKALWTYSKSRGDKTIKYLGAPNEPSQRAVDLYYKCKAMRDAQGGRGVYLLTATPIKNSPVELYGSVRLSSGRLVYRAC</sequence>
<keyword evidence="3" id="KW-0614">Plasmid</keyword>
<evidence type="ECO:0000313" key="3">
    <source>
        <dbReference type="EMBL" id="ABW35116.1"/>
    </source>
</evidence>
<dbReference type="GO" id="GO:0003677">
    <property type="term" value="F:DNA binding"/>
    <property type="evidence" value="ECO:0007669"/>
    <property type="project" value="InterPro"/>
</dbReference>
<dbReference type="InterPro" id="IPR014001">
    <property type="entry name" value="Helicase_ATP-bd"/>
</dbReference>
<protein>
    <submittedName>
        <fullName evidence="3">DEAD-like helicase</fullName>
    </submittedName>
</protein>
<dbReference type="Proteomes" id="UP000002431">
    <property type="component" value="Plasmid pDGEO02"/>
</dbReference>
<organism evidence="3 4">
    <name type="scientific">Deinococcus geothermalis (strain DSM 11300 / CIP 105573 / AG-3a)</name>
    <dbReference type="NCBI Taxonomy" id="319795"/>
    <lineage>
        <taxon>Bacteria</taxon>
        <taxon>Thermotogati</taxon>
        <taxon>Deinococcota</taxon>
        <taxon>Deinococci</taxon>
        <taxon>Deinococcales</taxon>
        <taxon>Deinococcaceae</taxon>
        <taxon>Deinococcus</taxon>
    </lineage>
</organism>
<dbReference type="SUPFAM" id="SSF53335">
    <property type="entry name" value="S-adenosyl-L-methionine-dependent methyltransferases"/>
    <property type="match status" value="1"/>
</dbReference>
<dbReference type="KEGG" id="dge:Dgeo_3075"/>
<dbReference type="GO" id="GO:0008170">
    <property type="term" value="F:N-methyltransferase activity"/>
    <property type="evidence" value="ECO:0007669"/>
    <property type="project" value="InterPro"/>
</dbReference>
<feature type="compositionally biased region" description="Low complexity" evidence="1">
    <location>
        <begin position="250"/>
        <end position="261"/>
    </location>
</feature>
<dbReference type="SUPFAM" id="SSF52540">
    <property type="entry name" value="P-loop containing nucleoside triphosphate hydrolases"/>
    <property type="match status" value="1"/>
</dbReference>
<dbReference type="InterPro" id="IPR029063">
    <property type="entry name" value="SAM-dependent_MTases_sf"/>
</dbReference>
<dbReference type="EMBL" id="CP000856">
    <property type="protein sequence ID" value="ABW35116.1"/>
    <property type="molecule type" value="Genomic_DNA"/>
</dbReference>
<feature type="domain" description="Helicase ATP-binding" evidence="2">
    <location>
        <begin position="979"/>
        <end position="1326"/>
    </location>
</feature>
<dbReference type="RefSeq" id="WP_012173272.1">
    <property type="nucleotide sequence ID" value="NC_009939.1"/>
</dbReference>
<evidence type="ECO:0000256" key="1">
    <source>
        <dbReference type="SAM" id="MobiDB-lite"/>
    </source>
</evidence>
<dbReference type="InterPro" id="IPR038718">
    <property type="entry name" value="SNF2-like_sf"/>
</dbReference>
<dbReference type="InterPro" id="IPR027417">
    <property type="entry name" value="P-loop_NTPase"/>
</dbReference>
<proteinExistence type="predicted"/>
<dbReference type="GO" id="GO:0004386">
    <property type="term" value="F:helicase activity"/>
    <property type="evidence" value="ECO:0007669"/>
    <property type="project" value="UniProtKB-KW"/>
</dbReference>
<evidence type="ECO:0000259" key="2">
    <source>
        <dbReference type="SMART" id="SM00487"/>
    </source>
</evidence>
<gene>
    <name evidence="3" type="ORF">Dgeo_3075</name>
</gene>
<dbReference type="HOGENOM" id="CLU_259263_0_0_0"/>
<dbReference type="InterPro" id="IPR052933">
    <property type="entry name" value="DNA_Protect_Modify"/>
</dbReference>
<dbReference type="InterPro" id="IPR003356">
    <property type="entry name" value="DNA_methylase_A-5"/>
</dbReference>
<accession>A8ZRK7</accession>
<dbReference type="PANTHER" id="PTHR41313:SF1">
    <property type="entry name" value="DNA METHYLASE ADENINE-SPECIFIC DOMAIN-CONTAINING PROTEIN"/>
    <property type="match status" value="1"/>
</dbReference>